<dbReference type="InterPro" id="IPR049449">
    <property type="entry name" value="TesB_ACOT8-like_N"/>
</dbReference>
<dbReference type="InterPro" id="IPR042171">
    <property type="entry name" value="Acyl-CoA_hotdog"/>
</dbReference>
<dbReference type="EMBL" id="JACRUO010000001">
    <property type="protein sequence ID" value="MBD3688887.1"/>
    <property type="molecule type" value="Genomic_DNA"/>
</dbReference>
<dbReference type="PANTHER" id="PTHR11066:SF34">
    <property type="entry name" value="ACYL-COENZYME A THIOESTERASE 8"/>
    <property type="match status" value="1"/>
</dbReference>
<dbReference type="RefSeq" id="WP_191070979.1">
    <property type="nucleotide sequence ID" value="NZ_CP060506.1"/>
</dbReference>
<keyword evidence="2" id="KW-0378">Hydrolase</keyword>
<evidence type="ECO:0000256" key="1">
    <source>
        <dbReference type="ARBA" id="ARBA00006538"/>
    </source>
</evidence>
<sequence length="315" mass="33486">MAVSVGLPSLSTEPVASLIRVLDMASTGPDTFEGTSLPQLRHQVFGGQMLAQATIAAASTLGDDAARAGTYPHSLHASFIRPALTNVPITYRVGRIRDGRTSATRRVDARQGDDTVCSVMVSLARPTSGGPAHSAPLPQVPAPTSLRDSIEIFQASGHPVAQFLGKTVAFSLRHVSGSLYVSTPAGDATTHDVWVRPRTHIPAASPTLSHALLAYVSDQIILEPVLRSLGLNWSTPNLRVASLDHAMWFHRPCHINDWHLFHLSSPVSAGGRSLARGEVYNEAGDLVASLTQEGLVRVSSDDGFWAIAGNADTRS</sequence>
<evidence type="ECO:0000313" key="6">
    <source>
        <dbReference type="Proteomes" id="UP000627538"/>
    </source>
</evidence>
<dbReference type="Proteomes" id="UP000627538">
    <property type="component" value="Unassembled WGS sequence"/>
</dbReference>
<dbReference type="CDD" id="cd03444">
    <property type="entry name" value="Thioesterase_II_repeat1"/>
    <property type="match status" value="1"/>
</dbReference>
<dbReference type="Gene3D" id="2.40.160.210">
    <property type="entry name" value="Acyl-CoA thioesterase, double hotdog domain"/>
    <property type="match status" value="1"/>
</dbReference>
<dbReference type="InterPro" id="IPR029069">
    <property type="entry name" value="HotDog_dom_sf"/>
</dbReference>
<evidence type="ECO:0000313" key="5">
    <source>
        <dbReference type="EMBL" id="MBD3688887.1"/>
    </source>
</evidence>
<protein>
    <submittedName>
        <fullName evidence="5">Thioesterase family protein</fullName>
    </submittedName>
</protein>
<feature type="domain" description="Acyl-CoA thioesterase-like N-terminal HotDog" evidence="4">
    <location>
        <begin position="43"/>
        <end position="122"/>
    </location>
</feature>
<comment type="caution">
    <text evidence="5">The sequence shown here is derived from an EMBL/GenBank/DDBJ whole genome shotgun (WGS) entry which is preliminary data.</text>
</comment>
<dbReference type="PANTHER" id="PTHR11066">
    <property type="entry name" value="ACYL-COA THIOESTERASE"/>
    <property type="match status" value="1"/>
</dbReference>
<dbReference type="GO" id="GO:0047617">
    <property type="term" value="F:fatty acyl-CoA hydrolase activity"/>
    <property type="evidence" value="ECO:0007669"/>
    <property type="project" value="InterPro"/>
</dbReference>
<dbReference type="GO" id="GO:0009062">
    <property type="term" value="P:fatty acid catabolic process"/>
    <property type="evidence" value="ECO:0007669"/>
    <property type="project" value="TreeGrafter"/>
</dbReference>
<dbReference type="CDD" id="cd03445">
    <property type="entry name" value="Thioesterase_II_repeat2"/>
    <property type="match status" value="1"/>
</dbReference>
<accession>A0A8I0GDJ0</accession>
<evidence type="ECO:0000259" key="4">
    <source>
        <dbReference type="Pfam" id="PF13622"/>
    </source>
</evidence>
<keyword evidence="6" id="KW-1185">Reference proteome</keyword>
<name>A0A8I0GDJ0_9ACTO</name>
<evidence type="ECO:0000256" key="2">
    <source>
        <dbReference type="ARBA" id="ARBA00022801"/>
    </source>
</evidence>
<evidence type="ECO:0000259" key="3">
    <source>
        <dbReference type="Pfam" id="PF02551"/>
    </source>
</evidence>
<dbReference type="GO" id="GO:0006637">
    <property type="term" value="P:acyl-CoA metabolic process"/>
    <property type="evidence" value="ECO:0007669"/>
    <property type="project" value="InterPro"/>
</dbReference>
<gene>
    <name evidence="5" type="ORF">H8R10_01345</name>
</gene>
<feature type="domain" description="Acyl-CoA thioesterase 2 C-terminal" evidence="3">
    <location>
        <begin position="185"/>
        <end position="295"/>
    </location>
</feature>
<dbReference type="SUPFAM" id="SSF54637">
    <property type="entry name" value="Thioesterase/thiol ester dehydrase-isomerase"/>
    <property type="match status" value="2"/>
</dbReference>
<dbReference type="AlphaFoldDB" id="A0A8I0GDJ0"/>
<proteinExistence type="inferred from homology"/>
<comment type="similarity">
    <text evidence="1">Belongs to the C/M/P thioester hydrolase family.</text>
</comment>
<dbReference type="InterPro" id="IPR025652">
    <property type="entry name" value="TesB_C"/>
</dbReference>
<dbReference type="Pfam" id="PF13622">
    <property type="entry name" value="4HBT_3"/>
    <property type="match status" value="1"/>
</dbReference>
<dbReference type="InterPro" id="IPR003703">
    <property type="entry name" value="Acyl_CoA_thio"/>
</dbReference>
<dbReference type="Pfam" id="PF02551">
    <property type="entry name" value="Acyl_CoA_thio"/>
    <property type="match status" value="1"/>
</dbReference>
<reference evidence="5 6" key="1">
    <citation type="submission" date="2020-08" db="EMBL/GenBank/DDBJ databases">
        <title>Winkia gen. nov., sp. nov., isolated from faeces of the Anser albifrons in China.</title>
        <authorList>
            <person name="Liu Q."/>
        </authorList>
    </citation>
    <scope>NUCLEOTIDE SEQUENCE [LARGE SCALE GENOMIC DNA]</scope>
    <source>
        <strain evidence="5 6">C62</strain>
    </source>
</reference>
<organism evidence="5 6">
    <name type="scientific">Nanchangia anserum</name>
    <dbReference type="NCBI Taxonomy" id="2692125"/>
    <lineage>
        <taxon>Bacteria</taxon>
        <taxon>Bacillati</taxon>
        <taxon>Actinomycetota</taxon>
        <taxon>Actinomycetes</taxon>
        <taxon>Actinomycetales</taxon>
        <taxon>Actinomycetaceae</taxon>
        <taxon>Nanchangia</taxon>
    </lineage>
</organism>